<organism evidence="2 4">
    <name type="scientific">Pyrodictium delaneyi</name>
    <dbReference type="NCBI Taxonomy" id="1273541"/>
    <lineage>
        <taxon>Archaea</taxon>
        <taxon>Thermoproteota</taxon>
        <taxon>Thermoprotei</taxon>
        <taxon>Desulfurococcales</taxon>
        <taxon>Pyrodictiaceae</taxon>
        <taxon>Pyrodictium</taxon>
    </lineage>
</organism>
<feature type="domain" description="DNA-directed RNA polymerase II subunit RPB9-like zinc ribbon" evidence="1">
    <location>
        <begin position="2"/>
        <end position="58"/>
    </location>
</feature>
<dbReference type="EMBL" id="CP013011">
    <property type="protein sequence ID" value="ALL02079.1"/>
    <property type="molecule type" value="Genomic_DNA"/>
</dbReference>
<protein>
    <submittedName>
        <fullName evidence="2 3">RNA polymerase</fullName>
    </submittedName>
</protein>
<proteinExistence type="predicted"/>
<dbReference type="Proteomes" id="UP000196694">
    <property type="component" value="Unassembled WGS sequence"/>
</dbReference>
<dbReference type="Pfam" id="PF02150">
    <property type="entry name" value="Zn_ribbon_RPB9"/>
    <property type="match status" value="1"/>
</dbReference>
<dbReference type="AlphaFoldDB" id="A0A0P0N6X1"/>
<reference evidence="3 5" key="2">
    <citation type="submission" date="2017-05" db="EMBL/GenBank/DDBJ databases">
        <title>The draft genome of the hyperthermophilic archaeon 'Pyrodictium delaneyi strain Hulk', an iron and nitrate reducer, reveals the capacity for sulfate reduction.</title>
        <authorList>
            <person name="Demey L.M."/>
            <person name="Miller C."/>
            <person name="Manzella M."/>
            <person name="Reguera G."/>
            <person name="Kashefi K."/>
        </authorList>
    </citation>
    <scope>NUCLEOTIDE SEQUENCE [LARGE SCALE GENOMIC DNA]</scope>
    <source>
        <strain evidence="3 5">Hulk</strain>
    </source>
</reference>
<dbReference type="Proteomes" id="UP000058613">
    <property type="component" value="Chromosome"/>
</dbReference>
<keyword evidence="2" id="KW-0804">Transcription</keyword>
<evidence type="ECO:0000259" key="1">
    <source>
        <dbReference type="SMART" id="SM00661"/>
    </source>
</evidence>
<dbReference type="GeneID" id="26100377"/>
<dbReference type="KEGG" id="pdl:Pyrde_2036"/>
<accession>A0A0P0N6X1</accession>
<dbReference type="STRING" id="1273541.Pyrde_2036"/>
<dbReference type="GO" id="GO:0006351">
    <property type="term" value="P:DNA-templated transcription"/>
    <property type="evidence" value="ECO:0007669"/>
    <property type="project" value="InterPro"/>
</dbReference>
<keyword evidence="2" id="KW-0240">DNA-directed RNA polymerase</keyword>
<sequence length="98" mass="11281">MKFCSRCGGLMIPVGREGENVLLRCTRCGYTESAQGGQLRDYTIVGATPEQERTITTLKVSEAKRRPVRSLEEWEQEREEYREVLQELLQEELEGAEE</sequence>
<evidence type="ECO:0000313" key="5">
    <source>
        <dbReference type="Proteomes" id="UP000196694"/>
    </source>
</evidence>
<reference evidence="2 4" key="1">
    <citation type="submission" date="2015-10" db="EMBL/GenBank/DDBJ databases">
        <title>Complete genome sequence of hyperthermophilic archaeon Pyrodictium delaneyi Su06.</title>
        <authorList>
            <person name="Jung J.-H."/>
            <person name="Lin J."/>
            <person name="Holden J.F."/>
            <person name="Park C.-S."/>
        </authorList>
    </citation>
    <scope>NUCLEOTIDE SEQUENCE [LARGE SCALE GENOMIC DNA]</scope>
    <source>
        <strain evidence="2 4">Su06</strain>
    </source>
</reference>
<evidence type="ECO:0000313" key="4">
    <source>
        <dbReference type="Proteomes" id="UP000058613"/>
    </source>
</evidence>
<gene>
    <name evidence="3" type="ORF">Pdsh_03320</name>
    <name evidence="2" type="ORF">Pyrde_2036</name>
</gene>
<evidence type="ECO:0000313" key="3">
    <source>
        <dbReference type="EMBL" id="OWJ54767.1"/>
    </source>
</evidence>
<dbReference type="SUPFAM" id="SSF57783">
    <property type="entry name" value="Zinc beta-ribbon"/>
    <property type="match status" value="1"/>
</dbReference>
<dbReference type="InterPro" id="IPR001529">
    <property type="entry name" value="Zn_ribbon_RPB9"/>
</dbReference>
<keyword evidence="5" id="KW-1185">Reference proteome</keyword>
<dbReference type="OrthoDB" id="37175at2157"/>
<dbReference type="SMART" id="SM00661">
    <property type="entry name" value="RPOL9"/>
    <property type="match status" value="1"/>
</dbReference>
<evidence type="ECO:0000313" key="2">
    <source>
        <dbReference type="EMBL" id="ALL02079.1"/>
    </source>
</evidence>
<dbReference type="GO" id="GO:0000428">
    <property type="term" value="C:DNA-directed RNA polymerase complex"/>
    <property type="evidence" value="ECO:0007669"/>
    <property type="project" value="UniProtKB-KW"/>
</dbReference>
<dbReference type="EMBL" id="NCQP01000002">
    <property type="protein sequence ID" value="OWJ54767.1"/>
    <property type="molecule type" value="Genomic_DNA"/>
</dbReference>
<dbReference type="RefSeq" id="WP_055410509.1">
    <property type="nucleotide sequence ID" value="NZ_CP013011.1"/>
</dbReference>
<name>A0A0P0N6X1_9CREN</name>